<dbReference type="PANTHER" id="PTHR14490">
    <property type="entry name" value="ZINC FINGER, ZZ TYPE"/>
    <property type="match status" value="1"/>
</dbReference>
<dbReference type="InterPro" id="IPR024626">
    <property type="entry name" value="Kri1-like_C"/>
</dbReference>
<evidence type="ECO:0000256" key="2">
    <source>
        <dbReference type="ARBA" id="ARBA00017294"/>
    </source>
</evidence>
<evidence type="ECO:0000256" key="3">
    <source>
        <dbReference type="SAM" id="MobiDB-lite"/>
    </source>
</evidence>
<dbReference type="GO" id="GO:0030686">
    <property type="term" value="C:90S preribosome"/>
    <property type="evidence" value="ECO:0007669"/>
    <property type="project" value="TreeGrafter"/>
</dbReference>
<accession>A0A834Y7X9</accession>
<dbReference type="AlphaFoldDB" id="A0A834Y7X9"/>
<feature type="compositionally biased region" description="Basic and acidic residues" evidence="3">
    <location>
        <begin position="701"/>
        <end position="718"/>
    </location>
</feature>
<evidence type="ECO:0000313" key="6">
    <source>
        <dbReference type="Proteomes" id="UP000639338"/>
    </source>
</evidence>
<sequence>MPKLLFDDDDDNKVEDKVTINKEYAASYKNWRAKEELHKLKAKYGDDYEESSSDNSSTSGDDDPEDQEFDEKFLRTLACLKSQDPLIHDKNYEFFPEVPEEQVKKKVKKNKEEKLMSVHDYERERLLECDGKFSDSEDEQEFHNKKITNQPTYVEKQNELLKNLKDAIALDDDDDGEDFLIPKKTTEEVKEKKKKNDDLLKKDEKLKPLYDYWTDPNLPSHEKFLRDYIQKKKFLNNDSDSDDDYKDRVHDSDENLSEDEKNIENQELFEHKYNYRFEEPDPEFIKSYPRTMEGTLRKKDTRRSEKRAEIKLRKEEDKKRKKEELLKLKAMKRKEIEDKIEKLKEITGNDDMQFDANYIEEDFDPEQHEKMMQQMFDDKYYEEGADEGNKPEFPDLDKELELETNWDDYNPKVDKEIYYDDDYNEPGTSEHCEDENFNMDADYYTNRMFQKELIESSKKKRKRSKFAEMIAQDKPQFDPKVHTSLKKFIEMYYDLDYEDMIGDTPCKFKYRKVEPNDYGLTVEEILMADEKELNKWCSLKNALKHKTPEEEKYEIKKYKQKAQNEEYKKKIIPSLYKPIDESENEDDDNNNVDDTENKKKRKRNKKKKSDNVNVNVDGDDKNKITSTNSMAIDQDNATDIKPVDSENKNITDDVNNNKKNKKPRKKKLKTDESVNNEKVEETIDETEKSSEKNKNKKQKNKSVDNVEEEKINGTEKSSETNIKTKINKNKSVDDEKVEEKIDETEKPSKKNKKQKNKSVDDEKVEEKIDETEKPSEKNKNKKQKNKSVDNVEEEKINGMKKSTEVNIKTEEHENKSADQMNNVNGKKLTQAERKQKYKKLKKLRELEAKTAATAASLDQINNGNGKKLTQAERREKYLKIKKLKELKAKTTEMNKLIPDMTDSRLKAYGLNPKKFKNKLKYGKKIE</sequence>
<dbReference type="InterPro" id="IPR018034">
    <property type="entry name" value="Kri1"/>
</dbReference>
<evidence type="ECO:0000256" key="1">
    <source>
        <dbReference type="ARBA" id="ARBA00007473"/>
    </source>
</evidence>
<dbReference type="PANTHER" id="PTHR14490:SF5">
    <property type="entry name" value="PROTEIN KRI1 HOMOLOG"/>
    <property type="match status" value="1"/>
</dbReference>
<feature type="compositionally biased region" description="Basic and acidic residues" evidence="3">
    <location>
        <begin position="245"/>
        <end position="265"/>
    </location>
</feature>
<feature type="compositionally biased region" description="Basic and acidic residues" evidence="3">
    <location>
        <begin position="669"/>
        <end position="693"/>
    </location>
</feature>
<keyword evidence="6" id="KW-1185">Reference proteome</keyword>
<comment type="caution">
    <text evidence="5">The sequence shown here is derived from an EMBL/GenBank/DDBJ whole genome shotgun (WGS) entry which is preliminary data.</text>
</comment>
<dbReference type="Pfam" id="PF12936">
    <property type="entry name" value="Kri1_C"/>
    <property type="match status" value="1"/>
</dbReference>
<feature type="region of interest" description="Disordered" evidence="3">
    <location>
        <begin position="567"/>
        <end position="836"/>
    </location>
</feature>
<organism evidence="5 6">
    <name type="scientific">Aphidius gifuensis</name>
    <name type="common">Parasitoid wasp</name>
    <dbReference type="NCBI Taxonomy" id="684658"/>
    <lineage>
        <taxon>Eukaryota</taxon>
        <taxon>Metazoa</taxon>
        <taxon>Ecdysozoa</taxon>
        <taxon>Arthropoda</taxon>
        <taxon>Hexapoda</taxon>
        <taxon>Insecta</taxon>
        <taxon>Pterygota</taxon>
        <taxon>Neoptera</taxon>
        <taxon>Endopterygota</taxon>
        <taxon>Hymenoptera</taxon>
        <taxon>Apocrita</taxon>
        <taxon>Ichneumonoidea</taxon>
        <taxon>Braconidae</taxon>
        <taxon>Aphidiinae</taxon>
        <taxon>Aphidius</taxon>
    </lineage>
</organism>
<feature type="region of interest" description="Disordered" evidence="3">
    <location>
        <begin position="235"/>
        <end position="265"/>
    </location>
</feature>
<dbReference type="Proteomes" id="UP000639338">
    <property type="component" value="Unassembled WGS sequence"/>
</dbReference>
<dbReference type="GO" id="GO:0000447">
    <property type="term" value="P:endonucleolytic cleavage in ITS1 to separate SSU-rRNA from 5.8S rRNA and LSU-rRNA from tricistronic rRNA transcript (SSU-rRNA, 5.8S rRNA, LSU-rRNA)"/>
    <property type="evidence" value="ECO:0007669"/>
    <property type="project" value="TreeGrafter"/>
</dbReference>
<feature type="compositionally biased region" description="Basic residues" evidence="3">
    <location>
        <begin position="598"/>
        <end position="608"/>
    </location>
</feature>
<evidence type="ECO:0000313" key="5">
    <source>
        <dbReference type="EMBL" id="KAF7998317.1"/>
    </source>
</evidence>
<gene>
    <name evidence="5" type="ORF">HCN44_009715</name>
</gene>
<feature type="region of interest" description="Disordered" evidence="3">
    <location>
        <begin position="286"/>
        <end position="307"/>
    </location>
</feature>
<dbReference type="EMBL" id="JACMRX010000001">
    <property type="protein sequence ID" value="KAF7998317.1"/>
    <property type="molecule type" value="Genomic_DNA"/>
</dbReference>
<comment type="similarity">
    <text evidence="1">Belongs to the KRI1 family.</text>
</comment>
<feature type="compositionally biased region" description="Basic and acidic residues" evidence="3">
    <location>
        <begin position="295"/>
        <end position="307"/>
    </location>
</feature>
<feature type="compositionally biased region" description="Acidic residues" evidence="3">
    <location>
        <begin position="581"/>
        <end position="594"/>
    </location>
</feature>
<feature type="compositionally biased region" description="Basic and acidic residues" evidence="3">
    <location>
        <begin position="641"/>
        <end position="651"/>
    </location>
</feature>
<reference evidence="5 6" key="1">
    <citation type="submission" date="2020-08" db="EMBL/GenBank/DDBJ databases">
        <title>Aphidius gifuensis genome sequencing and assembly.</title>
        <authorList>
            <person name="Du Z."/>
        </authorList>
    </citation>
    <scope>NUCLEOTIDE SEQUENCE [LARGE SCALE GENOMIC DNA]</scope>
    <source>
        <strain evidence="5">YNYX2018</strain>
        <tissue evidence="5">Adults</tissue>
    </source>
</reference>
<feature type="region of interest" description="Disordered" evidence="3">
    <location>
        <begin position="43"/>
        <end position="68"/>
    </location>
</feature>
<evidence type="ECO:0000259" key="4">
    <source>
        <dbReference type="Pfam" id="PF12936"/>
    </source>
</evidence>
<feature type="compositionally biased region" description="Basic and acidic residues" evidence="3">
    <location>
        <begin position="786"/>
        <end position="816"/>
    </location>
</feature>
<feature type="compositionally biased region" description="Basic residues" evidence="3">
    <location>
        <begin position="658"/>
        <end position="668"/>
    </location>
</feature>
<feature type="compositionally biased region" description="Polar residues" evidence="3">
    <location>
        <begin position="624"/>
        <end position="637"/>
    </location>
</feature>
<dbReference type="OrthoDB" id="10252032at2759"/>
<feature type="compositionally biased region" description="Basic and acidic residues" evidence="3">
    <location>
        <begin position="730"/>
        <end position="748"/>
    </location>
</feature>
<feature type="compositionally biased region" description="Basic and acidic residues" evidence="3">
    <location>
        <begin position="757"/>
        <end position="778"/>
    </location>
</feature>
<proteinExistence type="inferred from homology"/>
<feature type="domain" description="Kri1-like C-terminal" evidence="4">
    <location>
        <begin position="484"/>
        <end position="571"/>
    </location>
</feature>
<dbReference type="GO" id="GO:0005730">
    <property type="term" value="C:nucleolus"/>
    <property type="evidence" value="ECO:0007669"/>
    <property type="project" value="TreeGrafter"/>
</dbReference>
<name>A0A834Y7X9_APHGI</name>
<dbReference type="Pfam" id="PF05178">
    <property type="entry name" value="Kri1"/>
    <property type="match status" value="1"/>
</dbReference>
<protein>
    <recommendedName>
        <fullName evidence="2">Protein KRI1 homolog</fullName>
    </recommendedName>
</protein>